<reference evidence="3" key="1">
    <citation type="submission" date="2017-01" db="EMBL/GenBank/DDBJ databases">
        <title>Comparative genomics of anhydrobiosis in the tardigrade Hypsibius dujardini.</title>
        <authorList>
            <person name="Yoshida Y."/>
            <person name="Koutsovoulos G."/>
            <person name="Laetsch D."/>
            <person name="Stevens L."/>
            <person name="Kumar S."/>
            <person name="Horikawa D."/>
            <person name="Ishino K."/>
            <person name="Komine S."/>
            <person name="Tomita M."/>
            <person name="Blaxter M."/>
            <person name="Arakawa K."/>
        </authorList>
    </citation>
    <scope>NUCLEOTIDE SEQUENCE [LARGE SCALE GENOMIC DNA]</scope>
    <source>
        <strain evidence="3">Z151</strain>
    </source>
</reference>
<proteinExistence type="predicted"/>
<keyword evidence="3" id="KW-1185">Reference proteome</keyword>
<evidence type="ECO:0008006" key="4">
    <source>
        <dbReference type="Google" id="ProtNLM"/>
    </source>
</evidence>
<name>A0A1W0WJT2_HYPEX</name>
<keyword evidence="1" id="KW-0732">Signal</keyword>
<comment type="caution">
    <text evidence="2">The sequence shown here is derived from an EMBL/GenBank/DDBJ whole genome shotgun (WGS) entry which is preliminary data.</text>
</comment>
<accession>A0A1W0WJT2</accession>
<gene>
    <name evidence="2" type="ORF">BV898_10489</name>
</gene>
<dbReference type="AlphaFoldDB" id="A0A1W0WJT2"/>
<feature type="chain" id="PRO_5010742698" description="Secreted protein" evidence="1">
    <location>
        <begin position="33"/>
        <end position="114"/>
    </location>
</feature>
<dbReference type="Proteomes" id="UP000192578">
    <property type="component" value="Unassembled WGS sequence"/>
</dbReference>
<dbReference type="EMBL" id="MTYJ01000090">
    <property type="protein sequence ID" value="OQV15383.1"/>
    <property type="molecule type" value="Genomic_DNA"/>
</dbReference>
<evidence type="ECO:0000313" key="3">
    <source>
        <dbReference type="Proteomes" id="UP000192578"/>
    </source>
</evidence>
<feature type="signal peptide" evidence="1">
    <location>
        <begin position="1"/>
        <end position="32"/>
    </location>
</feature>
<protein>
    <recommendedName>
        <fullName evidence="4">Secreted protein</fullName>
    </recommendedName>
</protein>
<evidence type="ECO:0000313" key="2">
    <source>
        <dbReference type="EMBL" id="OQV15383.1"/>
    </source>
</evidence>
<sequence>MPMLLRWRTVHCAHSVHIVAINLCFVSDAAYARCSGGALLRRSALAPLPRSCWCTIQSPVATVLGPWYPAVAKDSHLPSLASNSSFFVCTIFLSSQFPRRSLGVGSSNQGQATR</sequence>
<organism evidence="2 3">
    <name type="scientific">Hypsibius exemplaris</name>
    <name type="common">Freshwater tardigrade</name>
    <dbReference type="NCBI Taxonomy" id="2072580"/>
    <lineage>
        <taxon>Eukaryota</taxon>
        <taxon>Metazoa</taxon>
        <taxon>Ecdysozoa</taxon>
        <taxon>Tardigrada</taxon>
        <taxon>Eutardigrada</taxon>
        <taxon>Parachela</taxon>
        <taxon>Hypsibioidea</taxon>
        <taxon>Hypsibiidae</taxon>
        <taxon>Hypsibius</taxon>
    </lineage>
</organism>
<evidence type="ECO:0000256" key="1">
    <source>
        <dbReference type="SAM" id="SignalP"/>
    </source>
</evidence>